<keyword evidence="2" id="KW-0479">Metal-binding</keyword>
<proteinExistence type="inferred from homology"/>
<evidence type="ECO:0000256" key="8">
    <source>
        <dbReference type="SAM" id="SignalP"/>
    </source>
</evidence>
<dbReference type="RefSeq" id="WP_329775247.1">
    <property type="nucleotide sequence ID" value="NZ_JAYDYW010000006.1"/>
</dbReference>
<feature type="domain" description="Peptidase M48" evidence="9">
    <location>
        <begin position="78"/>
        <end position="247"/>
    </location>
</feature>
<comment type="cofactor">
    <cofactor evidence="6">
        <name>Zn(2+)</name>
        <dbReference type="ChEBI" id="CHEBI:29105"/>
    </cofactor>
    <text evidence="6">Binds 1 zinc ion per subunit.</text>
</comment>
<reference evidence="11" key="1">
    <citation type="submission" date="2023-07" db="EMBL/GenBank/DDBJ databases">
        <title>Draft genome sequence of Agarivorans aestuarii strain ZMCS4, a CAZymes producing bacteria isolated from the marine brown algae Clodostephus spongiosus.</title>
        <authorList>
            <person name="Lorente B."/>
            <person name="Cabral C."/>
            <person name="Frias J."/>
            <person name="Faria J."/>
            <person name="Toubarro D."/>
        </authorList>
    </citation>
    <scope>NUCLEOTIDE SEQUENCE [LARGE SCALE GENOMIC DNA]</scope>
    <source>
        <strain evidence="11">ZMCS4</strain>
    </source>
</reference>
<organism evidence="10 11">
    <name type="scientific">Agarivorans aestuarii</name>
    <dbReference type="NCBI Taxonomy" id="1563703"/>
    <lineage>
        <taxon>Bacteria</taxon>
        <taxon>Pseudomonadati</taxon>
        <taxon>Pseudomonadota</taxon>
        <taxon>Gammaproteobacteria</taxon>
        <taxon>Alteromonadales</taxon>
        <taxon>Alteromonadaceae</taxon>
        <taxon>Agarivorans</taxon>
    </lineage>
</organism>
<comment type="similarity">
    <text evidence="6">Belongs to the peptidase M48 family.</text>
</comment>
<keyword evidence="4 6" id="KW-0862">Zinc</keyword>
<dbReference type="InterPro" id="IPR001915">
    <property type="entry name" value="Peptidase_M48"/>
</dbReference>
<keyword evidence="3 6" id="KW-0378">Hydrolase</keyword>
<evidence type="ECO:0000256" key="3">
    <source>
        <dbReference type="ARBA" id="ARBA00022801"/>
    </source>
</evidence>
<keyword evidence="5 6" id="KW-0482">Metalloprotease</keyword>
<protein>
    <submittedName>
        <fullName evidence="10">M48 family metallopeptidase</fullName>
    </submittedName>
</protein>
<feature type="region of interest" description="Disordered" evidence="7">
    <location>
        <begin position="261"/>
        <end position="288"/>
    </location>
</feature>
<evidence type="ECO:0000256" key="7">
    <source>
        <dbReference type="SAM" id="MobiDB-lite"/>
    </source>
</evidence>
<accession>A0ABU7G428</accession>
<name>A0ABU7G428_9ALTE</name>
<dbReference type="Gene3D" id="3.30.2010.10">
    <property type="entry name" value="Metalloproteases ('zincins'), catalytic domain"/>
    <property type="match status" value="1"/>
</dbReference>
<dbReference type="PANTHER" id="PTHR22726">
    <property type="entry name" value="METALLOENDOPEPTIDASE OMA1"/>
    <property type="match status" value="1"/>
</dbReference>
<comment type="caution">
    <text evidence="10">The sequence shown here is derived from an EMBL/GenBank/DDBJ whole genome shotgun (WGS) entry which is preliminary data.</text>
</comment>
<dbReference type="InterPro" id="IPR051156">
    <property type="entry name" value="Mito/Outer_Membr_Metalloprot"/>
</dbReference>
<dbReference type="PROSITE" id="PS51257">
    <property type="entry name" value="PROKAR_LIPOPROTEIN"/>
    <property type="match status" value="1"/>
</dbReference>
<keyword evidence="1 6" id="KW-0645">Protease</keyword>
<feature type="signal peptide" evidence="8">
    <location>
        <begin position="1"/>
        <end position="22"/>
    </location>
</feature>
<dbReference type="Pfam" id="PF01435">
    <property type="entry name" value="Peptidase_M48"/>
    <property type="match status" value="1"/>
</dbReference>
<dbReference type="CDD" id="cd07331">
    <property type="entry name" value="M48C_Oma1_like"/>
    <property type="match status" value="1"/>
</dbReference>
<evidence type="ECO:0000256" key="1">
    <source>
        <dbReference type="ARBA" id="ARBA00022670"/>
    </source>
</evidence>
<evidence type="ECO:0000313" key="10">
    <source>
        <dbReference type="EMBL" id="MEE1674045.1"/>
    </source>
</evidence>
<keyword evidence="11" id="KW-1185">Reference proteome</keyword>
<dbReference type="PANTHER" id="PTHR22726:SF24">
    <property type="entry name" value="M48 FAMILY METALLOPEPTIDASE"/>
    <property type="match status" value="1"/>
</dbReference>
<dbReference type="Proteomes" id="UP001310248">
    <property type="component" value="Unassembled WGS sequence"/>
</dbReference>
<reference evidence="10 11" key="2">
    <citation type="submission" date="2023-12" db="EMBL/GenBank/DDBJ databases">
        <authorList>
            <consortium name="Cladostephus spongiosus"/>
            <person name="Lorente B."/>
            <person name="Cabral C."/>
            <person name="Frias J."/>
            <person name="Faria J."/>
            <person name="Toubarro D."/>
        </authorList>
    </citation>
    <scope>NUCLEOTIDE SEQUENCE [LARGE SCALE GENOMIC DNA]</scope>
    <source>
        <strain evidence="10 11">ZMCS4</strain>
    </source>
</reference>
<evidence type="ECO:0000256" key="2">
    <source>
        <dbReference type="ARBA" id="ARBA00022723"/>
    </source>
</evidence>
<evidence type="ECO:0000256" key="5">
    <source>
        <dbReference type="ARBA" id="ARBA00023049"/>
    </source>
</evidence>
<dbReference type="EMBL" id="JAYDYW010000006">
    <property type="protein sequence ID" value="MEE1674045.1"/>
    <property type="molecule type" value="Genomic_DNA"/>
</dbReference>
<evidence type="ECO:0000256" key="4">
    <source>
        <dbReference type="ARBA" id="ARBA00022833"/>
    </source>
</evidence>
<feature type="compositionally biased region" description="Basic and acidic residues" evidence="7">
    <location>
        <begin position="274"/>
        <end position="288"/>
    </location>
</feature>
<evidence type="ECO:0000313" key="11">
    <source>
        <dbReference type="Proteomes" id="UP001310248"/>
    </source>
</evidence>
<evidence type="ECO:0000259" key="9">
    <source>
        <dbReference type="Pfam" id="PF01435"/>
    </source>
</evidence>
<sequence length="288" mass="30551">MNKVLKTAVIASSIIALLSCSASPTGRKRVLLYDDSKMSALGAQSFEEIKKQEKIYTDKATNDYVACVSNAVTAEIPGHYGDEDWEVVVFDSEQVNAFALPGAHVGVYTGLIKVAETPDQLATVIGHEIAHVLAEHSNERLSQNQIAGIGTAVAAVAIGVSDDIKHKGAAMAALGLGVQYGVLLPYGRAQESEADLMGLDLMASAGFDPRASVFLWQNMAKAGGGSVPEFLSTHPSSQTRITDLNSRMSRAIQLEKQAIAQGKSPQCIRPASFDAKDTAKESDVDKTS</sequence>
<evidence type="ECO:0000256" key="6">
    <source>
        <dbReference type="RuleBase" id="RU003983"/>
    </source>
</evidence>
<keyword evidence="8" id="KW-0732">Signal</keyword>
<gene>
    <name evidence="10" type="ORF">SNR37_003474</name>
</gene>
<feature type="chain" id="PRO_5045884086" evidence="8">
    <location>
        <begin position="23"/>
        <end position="288"/>
    </location>
</feature>